<evidence type="ECO:0000256" key="1">
    <source>
        <dbReference type="ARBA" id="ARBA00023015"/>
    </source>
</evidence>
<dbReference type="InterPro" id="IPR000524">
    <property type="entry name" value="Tscrpt_reg_HTH_GntR"/>
</dbReference>
<dbReference type="InterPro" id="IPR011711">
    <property type="entry name" value="GntR_C"/>
</dbReference>
<dbReference type="InterPro" id="IPR036390">
    <property type="entry name" value="WH_DNA-bd_sf"/>
</dbReference>
<dbReference type="Pfam" id="PF07729">
    <property type="entry name" value="FCD"/>
    <property type="match status" value="1"/>
</dbReference>
<keyword evidence="3" id="KW-0804">Transcription</keyword>
<reference evidence="5 6" key="1">
    <citation type="submission" date="2020-08" db="EMBL/GenBank/DDBJ databases">
        <title>Genomic Encyclopedia of Type Strains, Phase IV (KMG-IV): sequencing the most valuable type-strain genomes for metagenomic binning, comparative biology and taxonomic classification.</title>
        <authorList>
            <person name="Goeker M."/>
        </authorList>
    </citation>
    <scope>NUCLEOTIDE SEQUENCE [LARGE SCALE GENOMIC DNA]</scope>
    <source>
        <strain evidence="5 6">DSM 103570</strain>
    </source>
</reference>
<evidence type="ECO:0000256" key="2">
    <source>
        <dbReference type="ARBA" id="ARBA00023125"/>
    </source>
</evidence>
<dbReference type="SUPFAM" id="SSF48008">
    <property type="entry name" value="GntR ligand-binding domain-like"/>
    <property type="match status" value="1"/>
</dbReference>
<sequence>MIASVQTAESRIDFMIFPPLEAPPSAFRRANTLLHAMSTGLYTIFMAPSDGTTVVAAPLELSGDEPASAGAISGRPPGPRPRASDIRDALEQEIVTGAREAGERLDESGLAKRFGVSRTPIREAINQLASAGLIEQIPNRGAFVRHVGLAELVEMFEVMAELEAMAGRLAARRAERSSLDALRTALAACEQAAQRRDPDAYYYENERFHHAIYDACGNAFLAVEARRLHHRLKAYRRLQLRVPQRLRQSLAEHSRIVAAIVAGDGEAAERELRDHIAVQGERFADLVAGVSERDGQRRG</sequence>
<dbReference type="SMART" id="SM00345">
    <property type="entry name" value="HTH_GNTR"/>
    <property type="match status" value="1"/>
</dbReference>
<evidence type="ECO:0000259" key="4">
    <source>
        <dbReference type="PROSITE" id="PS50949"/>
    </source>
</evidence>
<dbReference type="CDD" id="cd07377">
    <property type="entry name" value="WHTH_GntR"/>
    <property type="match status" value="1"/>
</dbReference>
<dbReference type="Gene3D" id="1.10.10.10">
    <property type="entry name" value="Winged helix-like DNA-binding domain superfamily/Winged helix DNA-binding domain"/>
    <property type="match status" value="1"/>
</dbReference>
<evidence type="ECO:0000313" key="5">
    <source>
        <dbReference type="EMBL" id="MBB4001167.1"/>
    </source>
</evidence>
<dbReference type="RefSeq" id="WP_343058595.1">
    <property type="nucleotide sequence ID" value="NZ_JAAAMM010000001.1"/>
</dbReference>
<keyword evidence="1" id="KW-0805">Transcription regulation</keyword>
<gene>
    <name evidence="5" type="ORF">GGR03_000214</name>
</gene>
<name>A0A7W6H9S6_9HYPH</name>
<dbReference type="AlphaFoldDB" id="A0A7W6H9S6"/>
<dbReference type="PANTHER" id="PTHR43537:SF49">
    <property type="entry name" value="TRANSCRIPTIONAL REGULATORY PROTEIN"/>
    <property type="match status" value="1"/>
</dbReference>
<dbReference type="Pfam" id="PF00392">
    <property type="entry name" value="GntR"/>
    <property type="match status" value="1"/>
</dbReference>
<dbReference type="InterPro" id="IPR008920">
    <property type="entry name" value="TF_FadR/GntR_C"/>
</dbReference>
<dbReference type="PROSITE" id="PS50949">
    <property type="entry name" value="HTH_GNTR"/>
    <property type="match status" value="1"/>
</dbReference>
<organism evidence="5 6">
    <name type="scientific">Aurantimonas endophytica</name>
    <dbReference type="NCBI Taxonomy" id="1522175"/>
    <lineage>
        <taxon>Bacteria</taxon>
        <taxon>Pseudomonadati</taxon>
        <taxon>Pseudomonadota</taxon>
        <taxon>Alphaproteobacteria</taxon>
        <taxon>Hyphomicrobiales</taxon>
        <taxon>Aurantimonadaceae</taxon>
        <taxon>Aurantimonas</taxon>
    </lineage>
</organism>
<evidence type="ECO:0000256" key="3">
    <source>
        <dbReference type="ARBA" id="ARBA00023163"/>
    </source>
</evidence>
<dbReference type="GO" id="GO:0003700">
    <property type="term" value="F:DNA-binding transcription factor activity"/>
    <property type="evidence" value="ECO:0007669"/>
    <property type="project" value="InterPro"/>
</dbReference>
<dbReference type="Gene3D" id="1.20.120.530">
    <property type="entry name" value="GntR ligand-binding domain-like"/>
    <property type="match status" value="1"/>
</dbReference>
<protein>
    <submittedName>
        <fullName evidence="5">DNA-binding GntR family transcriptional regulator</fullName>
    </submittedName>
</protein>
<dbReference type="SUPFAM" id="SSF46785">
    <property type="entry name" value="Winged helix' DNA-binding domain"/>
    <property type="match status" value="1"/>
</dbReference>
<comment type="caution">
    <text evidence="5">The sequence shown here is derived from an EMBL/GenBank/DDBJ whole genome shotgun (WGS) entry which is preliminary data.</text>
</comment>
<keyword evidence="6" id="KW-1185">Reference proteome</keyword>
<keyword evidence="2 5" id="KW-0238">DNA-binding</keyword>
<dbReference type="GO" id="GO:0003677">
    <property type="term" value="F:DNA binding"/>
    <property type="evidence" value="ECO:0007669"/>
    <property type="project" value="UniProtKB-KW"/>
</dbReference>
<dbReference type="EMBL" id="JACIEM010000001">
    <property type="protein sequence ID" value="MBB4001167.1"/>
    <property type="molecule type" value="Genomic_DNA"/>
</dbReference>
<dbReference type="InterPro" id="IPR036388">
    <property type="entry name" value="WH-like_DNA-bd_sf"/>
</dbReference>
<dbReference type="PRINTS" id="PR00035">
    <property type="entry name" value="HTHGNTR"/>
</dbReference>
<dbReference type="PANTHER" id="PTHR43537">
    <property type="entry name" value="TRANSCRIPTIONAL REGULATOR, GNTR FAMILY"/>
    <property type="match status" value="1"/>
</dbReference>
<evidence type="ECO:0000313" key="6">
    <source>
        <dbReference type="Proteomes" id="UP000588647"/>
    </source>
</evidence>
<accession>A0A7W6H9S6</accession>
<dbReference type="SMART" id="SM00895">
    <property type="entry name" value="FCD"/>
    <property type="match status" value="1"/>
</dbReference>
<dbReference type="Proteomes" id="UP000588647">
    <property type="component" value="Unassembled WGS sequence"/>
</dbReference>
<feature type="domain" description="HTH gntR-type" evidence="4">
    <location>
        <begin position="80"/>
        <end position="147"/>
    </location>
</feature>
<proteinExistence type="predicted"/>